<protein>
    <recommendedName>
        <fullName evidence="10">Peptidase S53 domain-containing protein</fullName>
    </recommendedName>
</protein>
<dbReference type="CDD" id="cd11377">
    <property type="entry name" value="Pro-peptidase_S53"/>
    <property type="match status" value="1"/>
</dbReference>
<keyword evidence="2 8" id="KW-0645">Protease</keyword>
<evidence type="ECO:0000256" key="2">
    <source>
        <dbReference type="ARBA" id="ARBA00022670"/>
    </source>
</evidence>
<dbReference type="GO" id="GO:0004252">
    <property type="term" value="F:serine-type endopeptidase activity"/>
    <property type="evidence" value="ECO:0007669"/>
    <property type="project" value="UniProtKB-UniRule"/>
</dbReference>
<dbReference type="PANTHER" id="PTHR14218">
    <property type="entry name" value="PROTEASE S8 TRIPEPTIDYL PEPTIDASE I CLN2"/>
    <property type="match status" value="1"/>
</dbReference>
<dbReference type="PANTHER" id="PTHR14218:SF19">
    <property type="entry name" value="SERINE PROTEASE AORO, PUTATIVE (AFU_ORTHOLOGUE AFUA_6G10250)-RELATED"/>
    <property type="match status" value="1"/>
</dbReference>
<evidence type="ECO:0000256" key="9">
    <source>
        <dbReference type="SAM" id="SignalP"/>
    </source>
</evidence>
<evidence type="ECO:0000256" key="1">
    <source>
        <dbReference type="ARBA" id="ARBA00004239"/>
    </source>
</evidence>
<feature type="binding site" evidence="8">
    <location>
        <position position="586"/>
    </location>
    <ligand>
        <name>Ca(2+)</name>
        <dbReference type="ChEBI" id="CHEBI:29108"/>
    </ligand>
</feature>
<dbReference type="InterPro" id="IPR015366">
    <property type="entry name" value="S53_propep"/>
</dbReference>
<feature type="active site" description="Charge relay system" evidence="8">
    <location>
        <position position="544"/>
    </location>
</feature>
<evidence type="ECO:0000256" key="8">
    <source>
        <dbReference type="PROSITE-ProRule" id="PRU01032"/>
    </source>
</evidence>
<comment type="caution">
    <text evidence="11">The sequence shown here is derived from an EMBL/GenBank/DDBJ whole genome shotgun (WGS) entry which is preliminary data.</text>
</comment>
<dbReference type="SUPFAM" id="SSF52743">
    <property type="entry name" value="Subtilisin-like"/>
    <property type="match status" value="1"/>
</dbReference>
<keyword evidence="12" id="KW-1185">Reference proteome</keyword>
<dbReference type="InterPro" id="IPR036852">
    <property type="entry name" value="Peptidase_S8/S53_dom_sf"/>
</dbReference>
<accession>A0A2K0WVR3</accession>
<dbReference type="OrthoDB" id="409122at2759"/>
<dbReference type="EMBL" id="MTQA01000015">
    <property type="protein sequence ID" value="PNP86346.1"/>
    <property type="molecule type" value="Genomic_DNA"/>
</dbReference>
<feature type="domain" description="Peptidase S53" evidence="10">
    <location>
        <begin position="217"/>
        <end position="630"/>
    </location>
</feature>
<proteinExistence type="predicted"/>
<feature type="chain" id="PRO_5014400784" description="Peptidase S53 domain-containing protein" evidence="9">
    <location>
        <begin position="18"/>
        <end position="633"/>
    </location>
</feature>
<feature type="active site" description="Charge relay system" evidence="8">
    <location>
        <position position="294"/>
    </location>
</feature>
<evidence type="ECO:0000256" key="7">
    <source>
        <dbReference type="ARBA" id="ARBA00023145"/>
    </source>
</evidence>
<keyword evidence="5 8" id="KW-0720">Serine protease</keyword>
<comment type="subcellular location">
    <subcellularLocation>
        <location evidence="1">Secreted</location>
        <location evidence="1">Extracellular space</location>
    </subcellularLocation>
</comment>
<keyword evidence="4 8" id="KW-0378">Hydrolase</keyword>
<evidence type="ECO:0000256" key="4">
    <source>
        <dbReference type="ARBA" id="ARBA00022801"/>
    </source>
</evidence>
<feature type="binding site" evidence="8">
    <location>
        <position position="585"/>
    </location>
    <ligand>
        <name>Ca(2+)</name>
        <dbReference type="ChEBI" id="CHEBI:29108"/>
    </ligand>
</feature>
<dbReference type="GO" id="GO:0046872">
    <property type="term" value="F:metal ion binding"/>
    <property type="evidence" value="ECO:0007669"/>
    <property type="project" value="UniProtKB-UniRule"/>
</dbReference>
<keyword evidence="6 8" id="KW-0106">Calcium</keyword>
<evidence type="ECO:0000259" key="10">
    <source>
        <dbReference type="PROSITE" id="PS51695"/>
    </source>
</evidence>
<dbReference type="InterPro" id="IPR030400">
    <property type="entry name" value="Sedolisin_dom"/>
</dbReference>
<comment type="cofactor">
    <cofactor evidence="8">
        <name>Ca(2+)</name>
        <dbReference type="ChEBI" id="CHEBI:29108"/>
    </cofactor>
    <text evidence="8">Binds 1 Ca(2+) ion per subunit.</text>
</comment>
<dbReference type="GO" id="GO:0006508">
    <property type="term" value="P:proteolysis"/>
    <property type="evidence" value="ECO:0007669"/>
    <property type="project" value="UniProtKB-KW"/>
</dbReference>
<feature type="signal peptide" evidence="9">
    <location>
        <begin position="1"/>
        <end position="17"/>
    </location>
</feature>
<dbReference type="GO" id="GO:0008240">
    <property type="term" value="F:tripeptidyl-peptidase activity"/>
    <property type="evidence" value="ECO:0007669"/>
    <property type="project" value="TreeGrafter"/>
</dbReference>
<evidence type="ECO:0000313" key="12">
    <source>
        <dbReference type="Proteomes" id="UP000236664"/>
    </source>
</evidence>
<dbReference type="CDD" id="cd04056">
    <property type="entry name" value="Peptidases_S53"/>
    <property type="match status" value="1"/>
</dbReference>
<dbReference type="InterPro" id="IPR050819">
    <property type="entry name" value="Tripeptidyl-peptidase_I"/>
</dbReference>
<evidence type="ECO:0000256" key="3">
    <source>
        <dbReference type="ARBA" id="ARBA00022723"/>
    </source>
</evidence>
<reference evidence="11 12" key="1">
    <citation type="submission" date="2017-06" db="EMBL/GenBank/DDBJ databases">
        <title>Genome of Fusarium nygamai isolate CS10214.</title>
        <authorList>
            <person name="Gardiner D.M."/>
            <person name="Obanor F."/>
            <person name="Kazan K."/>
        </authorList>
    </citation>
    <scope>NUCLEOTIDE SEQUENCE [LARGE SCALE GENOMIC DNA]</scope>
    <source>
        <strain evidence="11 12">CS10214</strain>
    </source>
</reference>
<evidence type="ECO:0000313" key="11">
    <source>
        <dbReference type="EMBL" id="PNP86346.1"/>
    </source>
</evidence>
<dbReference type="PROSITE" id="PS51695">
    <property type="entry name" value="SEDOLISIN"/>
    <property type="match status" value="1"/>
</dbReference>
<organism evidence="11 12">
    <name type="scientific">Gibberella nygamai</name>
    <name type="common">Bean root rot disease fungus</name>
    <name type="synonym">Fusarium nygamai</name>
    <dbReference type="NCBI Taxonomy" id="42673"/>
    <lineage>
        <taxon>Eukaryota</taxon>
        <taxon>Fungi</taxon>
        <taxon>Dikarya</taxon>
        <taxon>Ascomycota</taxon>
        <taxon>Pezizomycotina</taxon>
        <taxon>Sordariomycetes</taxon>
        <taxon>Hypocreomycetidae</taxon>
        <taxon>Hypocreales</taxon>
        <taxon>Nectriaceae</taxon>
        <taxon>Fusarium</taxon>
        <taxon>Fusarium fujikuroi species complex</taxon>
    </lineage>
</organism>
<dbReference type="AlphaFoldDB" id="A0A2K0WVR3"/>
<dbReference type="GO" id="GO:0005576">
    <property type="term" value="C:extracellular region"/>
    <property type="evidence" value="ECO:0007669"/>
    <property type="project" value="UniProtKB-SubCell"/>
</dbReference>
<dbReference type="Pfam" id="PF09286">
    <property type="entry name" value="Pro-kuma_activ"/>
    <property type="match status" value="1"/>
</dbReference>
<dbReference type="SMART" id="SM00944">
    <property type="entry name" value="Pro-kuma_activ"/>
    <property type="match status" value="1"/>
</dbReference>
<feature type="binding site" evidence="8">
    <location>
        <position position="610"/>
    </location>
    <ligand>
        <name>Ca(2+)</name>
        <dbReference type="ChEBI" id="CHEBI:29108"/>
    </ligand>
</feature>
<sequence>MKMLYICSFMLVAAAAASVDQAHVRHGLSGLNWESKDRVSPEASIPVRIALTQRNLEYGMAHLLNVSDPASPNYGKYYSTQDVIDIFAPDDESIATVKNWLSREGIPASAMRLSNSKGWLDFSTTASKLEAMLQTQLYHRRSAPGAISHISAERYVLPEDVSLHVDFISPARGSAASVAEKGPLSRRFLAADSAPLPPSDLQKLKSQPASTQYCNTYVTPECIKALYQIPGGTLKNSNNKLGIFEEDDEFPEQSDLDKFYGLFAPEIPTGYGPKVDYIDYGESRPNATYYAVGEAAIDFDVSQPIIYPQTTELFQTKTQFNPTANHFGIFNQFLDAIDGAYCSTLGGDDPNVDGITPNEQCGTFKPTPVISISYGWPEAEYPAGYLERQCQEYMKLGLQGTTIVLASGDGGVAGGNGGNCLGRDGSIFNPSAPGTCPYVTTVGATELPSGESVDSPQVATTNFGSGGGFSNLWTAPSYQQDALSSFFESYDPGFPFYSTSGGAIPKNGTGIYNRAGRGFPDVSATGLKGVIVLGGEVLIRGGSSMAAPIVAAMFTRINEELLAKGKNTIGFANPVLYKNPTAFTDITIGNQAGNNGTCKGRGFSAVPGWDPVTGLGTPVYPKLLDAFLQAQTS</sequence>
<keyword evidence="7" id="KW-0865">Zymogen</keyword>
<dbReference type="Proteomes" id="UP000236664">
    <property type="component" value="Unassembled WGS sequence"/>
</dbReference>
<keyword evidence="3 8" id="KW-0479">Metal-binding</keyword>
<feature type="active site" description="Charge relay system" evidence="8">
    <location>
        <position position="298"/>
    </location>
</feature>
<dbReference type="Gene3D" id="3.40.50.200">
    <property type="entry name" value="Peptidase S8/S53 domain"/>
    <property type="match status" value="1"/>
</dbReference>
<name>A0A2K0WVR3_GIBNY</name>
<dbReference type="STRING" id="42673.A0A2K0WVR3"/>
<dbReference type="SUPFAM" id="SSF54897">
    <property type="entry name" value="Protease propeptides/inhibitors"/>
    <property type="match status" value="1"/>
</dbReference>
<evidence type="ECO:0000256" key="6">
    <source>
        <dbReference type="ARBA" id="ARBA00022837"/>
    </source>
</evidence>
<evidence type="ECO:0000256" key="5">
    <source>
        <dbReference type="ARBA" id="ARBA00022825"/>
    </source>
</evidence>
<keyword evidence="9" id="KW-0732">Signal</keyword>
<gene>
    <name evidence="11" type="ORF">FNYG_00299</name>
</gene>
<feature type="binding site" evidence="8">
    <location>
        <position position="608"/>
    </location>
    <ligand>
        <name>Ca(2+)</name>
        <dbReference type="ChEBI" id="CHEBI:29108"/>
    </ligand>
</feature>